<gene>
    <name evidence="2" type="ORF">ASZ90_018498</name>
</gene>
<sequence>MAEIKYEITKAVGVLSEGSRGWQKEINLVSWNNRAPKIDIRDWAPEHEKMGKGITLNKDELLKLKELLQDIDFDEL</sequence>
<evidence type="ECO:0000313" key="2">
    <source>
        <dbReference type="EMBL" id="KUG04091.1"/>
    </source>
</evidence>
<organism evidence="2">
    <name type="scientific">hydrocarbon metagenome</name>
    <dbReference type="NCBI Taxonomy" id="938273"/>
    <lineage>
        <taxon>unclassified sequences</taxon>
        <taxon>metagenomes</taxon>
        <taxon>ecological metagenomes</taxon>
    </lineage>
</organism>
<dbReference type="Pfam" id="PF02229">
    <property type="entry name" value="PC4"/>
    <property type="match status" value="1"/>
</dbReference>
<dbReference type="InterPro" id="IPR003173">
    <property type="entry name" value="PC4_C"/>
</dbReference>
<accession>A0A0W8E648</accession>
<keyword evidence="2" id="KW-0030">Aminoacyl-tRNA synthetase</keyword>
<dbReference type="InterPro" id="IPR017154">
    <property type="entry name" value="PC4-like"/>
</dbReference>
<dbReference type="GO" id="GO:0003677">
    <property type="term" value="F:DNA binding"/>
    <property type="evidence" value="ECO:0007669"/>
    <property type="project" value="InterPro"/>
</dbReference>
<dbReference type="GO" id="GO:0006355">
    <property type="term" value="P:regulation of DNA-templated transcription"/>
    <property type="evidence" value="ECO:0007669"/>
    <property type="project" value="InterPro"/>
</dbReference>
<evidence type="ECO:0000259" key="1">
    <source>
        <dbReference type="Pfam" id="PF02229"/>
    </source>
</evidence>
<keyword evidence="2" id="KW-0436">Ligase</keyword>
<dbReference type="PIRSF" id="PIRSF037246">
    <property type="entry name" value="UCP037246"/>
    <property type="match status" value="1"/>
</dbReference>
<name>A0A0W8E648_9ZZZZ</name>
<proteinExistence type="predicted"/>
<protein>
    <submittedName>
        <fullName evidence="2">Bacterial seryl-trna synthetase</fullName>
    </submittedName>
</protein>
<dbReference type="AlphaFoldDB" id="A0A0W8E648"/>
<dbReference type="EMBL" id="LNQE01001859">
    <property type="protein sequence ID" value="KUG04091.1"/>
    <property type="molecule type" value="Genomic_DNA"/>
</dbReference>
<dbReference type="GO" id="GO:0004812">
    <property type="term" value="F:aminoacyl-tRNA ligase activity"/>
    <property type="evidence" value="ECO:0007669"/>
    <property type="project" value="UniProtKB-KW"/>
</dbReference>
<dbReference type="Gene3D" id="2.30.31.70">
    <property type="match status" value="1"/>
</dbReference>
<comment type="caution">
    <text evidence="2">The sequence shown here is derived from an EMBL/GenBank/DDBJ whole genome shotgun (WGS) entry which is preliminary data.</text>
</comment>
<feature type="domain" description="Transcriptional coactivator p15 (PC4) C-terminal" evidence="1">
    <location>
        <begin position="20"/>
        <end position="66"/>
    </location>
</feature>
<reference evidence="2" key="1">
    <citation type="journal article" date="2015" name="Proc. Natl. Acad. Sci. U.S.A.">
        <title>Networks of energetic and metabolic interactions define dynamics in microbial communities.</title>
        <authorList>
            <person name="Embree M."/>
            <person name="Liu J.K."/>
            <person name="Al-Bassam M.M."/>
            <person name="Zengler K."/>
        </authorList>
    </citation>
    <scope>NUCLEOTIDE SEQUENCE</scope>
</reference>